<protein>
    <submittedName>
        <fullName evidence="1">Uncharacterized protein</fullName>
    </submittedName>
</protein>
<dbReference type="EMBL" id="GG682368">
    <property type="protein sequence ID" value="EER03193.1"/>
    <property type="molecule type" value="Genomic_DNA"/>
</dbReference>
<gene>
    <name evidence="1" type="ORF">Pmar_PMAR019970</name>
</gene>
<accession>C5LJ77</accession>
<dbReference type="RefSeq" id="XP_002771377.1">
    <property type="nucleotide sequence ID" value="XM_002771331.1"/>
</dbReference>
<proteinExistence type="predicted"/>
<name>C5LJ77_PERM5</name>
<dbReference type="AlphaFoldDB" id="C5LJ77"/>
<evidence type="ECO:0000313" key="2">
    <source>
        <dbReference type="Proteomes" id="UP000007800"/>
    </source>
</evidence>
<organism evidence="2">
    <name type="scientific">Perkinsus marinus (strain ATCC 50983 / TXsc)</name>
    <dbReference type="NCBI Taxonomy" id="423536"/>
    <lineage>
        <taxon>Eukaryota</taxon>
        <taxon>Sar</taxon>
        <taxon>Alveolata</taxon>
        <taxon>Perkinsozoa</taxon>
        <taxon>Perkinsea</taxon>
        <taxon>Perkinsida</taxon>
        <taxon>Perkinsidae</taxon>
        <taxon>Perkinsus</taxon>
    </lineage>
</organism>
<dbReference type="Proteomes" id="UP000007800">
    <property type="component" value="Unassembled WGS sequence"/>
</dbReference>
<sequence>KFKVKLKKKERVASASVRFERDDATGLVIASFKIETGKRVEAPKVKYESPWLHAVKREDESGEFLEFHPVKKDSRKFEDFVNHVAGDIYLERHFKAML</sequence>
<feature type="non-terminal residue" evidence="1">
    <location>
        <position position="98"/>
    </location>
</feature>
<dbReference type="InParanoid" id="C5LJ77"/>
<reference evidence="1 2" key="1">
    <citation type="submission" date="2008-07" db="EMBL/GenBank/DDBJ databases">
        <authorList>
            <person name="El-Sayed N."/>
            <person name="Caler E."/>
            <person name="Inman J."/>
            <person name="Amedeo P."/>
            <person name="Hass B."/>
            <person name="Wortman J."/>
        </authorList>
    </citation>
    <scope>NUCLEOTIDE SEQUENCE [LARGE SCALE GENOMIC DNA]</scope>
    <source>
        <strain evidence="2">ATCC 50983 / TXsc</strain>
    </source>
</reference>
<evidence type="ECO:0000313" key="1">
    <source>
        <dbReference type="EMBL" id="EER03193.1"/>
    </source>
</evidence>
<keyword evidence="2" id="KW-1185">Reference proteome</keyword>
<dbReference type="GeneID" id="9052055"/>
<feature type="non-terminal residue" evidence="1">
    <location>
        <position position="1"/>
    </location>
</feature>